<dbReference type="EMBL" id="JAUHJQ010000003">
    <property type="protein sequence ID" value="MDN4173278.1"/>
    <property type="molecule type" value="Genomic_DNA"/>
</dbReference>
<name>A0ABT8FF28_9ACTN</name>
<feature type="signal peptide" evidence="1">
    <location>
        <begin position="1"/>
        <end position="28"/>
    </location>
</feature>
<reference evidence="2" key="1">
    <citation type="submission" date="2023-06" db="EMBL/GenBank/DDBJ databases">
        <title>Draft genome sequence of Nocardioides sp. SOB77.</title>
        <authorList>
            <person name="Zhang G."/>
        </authorList>
    </citation>
    <scope>NUCLEOTIDE SEQUENCE</scope>
    <source>
        <strain evidence="2">SOB77</strain>
    </source>
</reference>
<proteinExistence type="predicted"/>
<evidence type="ECO:0000256" key="1">
    <source>
        <dbReference type="SAM" id="SignalP"/>
    </source>
</evidence>
<evidence type="ECO:0000313" key="3">
    <source>
        <dbReference type="Proteomes" id="UP001168620"/>
    </source>
</evidence>
<keyword evidence="1" id="KW-0732">Signal</keyword>
<dbReference type="Proteomes" id="UP001168620">
    <property type="component" value="Unassembled WGS sequence"/>
</dbReference>
<dbReference type="RefSeq" id="WP_300952385.1">
    <property type="nucleotide sequence ID" value="NZ_JAUHJQ010000003.1"/>
</dbReference>
<accession>A0ABT8FF28</accession>
<keyword evidence="3" id="KW-1185">Reference proteome</keyword>
<sequence>MRTSLPTAAAAATCLATASLLLATTAHAATSAFADEAGDVGPGVDLRSVKVVNGEENLRVVTTHRDLVPGFRSQAGGKVFLDTDPEDKGPEYVLVGGYFEGTDYALVAVDGWSDQDGERVECSYTSRLDYDAETVRSRFSQDCFDRDDATTDVRVEVRVSGARKGGGTAVDWLGTPRTFSAPVPQG</sequence>
<feature type="chain" id="PRO_5047453239" description="Lipoprotein" evidence="1">
    <location>
        <begin position="29"/>
        <end position="186"/>
    </location>
</feature>
<evidence type="ECO:0008006" key="4">
    <source>
        <dbReference type="Google" id="ProtNLM"/>
    </source>
</evidence>
<protein>
    <recommendedName>
        <fullName evidence="4">Lipoprotein</fullName>
    </recommendedName>
</protein>
<evidence type="ECO:0000313" key="2">
    <source>
        <dbReference type="EMBL" id="MDN4173278.1"/>
    </source>
</evidence>
<organism evidence="2 3">
    <name type="scientific">Nocardioides oceani</name>
    <dbReference type="NCBI Taxonomy" id="3058369"/>
    <lineage>
        <taxon>Bacteria</taxon>
        <taxon>Bacillati</taxon>
        <taxon>Actinomycetota</taxon>
        <taxon>Actinomycetes</taxon>
        <taxon>Propionibacteriales</taxon>
        <taxon>Nocardioidaceae</taxon>
        <taxon>Nocardioides</taxon>
    </lineage>
</organism>
<gene>
    <name evidence="2" type="ORF">QWY28_10020</name>
</gene>
<comment type="caution">
    <text evidence="2">The sequence shown here is derived from an EMBL/GenBank/DDBJ whole genome shotgun (WGS) entry which is preliminary data.</text>
</comment>